<comment type="caution">
    <text evidence="7">The sequence shown here is derived from an EMBL/GenBank/DDBJ whole genome shotgun (WGS) entry which is preliminary data.</text>
</comment>
<dbReference type="InterPro" id="IPR024176">
    <property type="entry name" value="Citrate_synthase_bac-typ"/>
</dbReference>
<accession>A0ABW6SE34</accession>
<dbReference type="Pfam" id="PF00285">
    <property type="entry name" value="Citrate_synt"/>
    <property type="match status" value="1"/>
</dbReference>
<evidence type="ECO:0000256" key="1">
    <source>
        <dbReference type="ARBA" id="ARBA00005163"/>
    </source>
</evidence>
<evidence type="ECO:0000313" key="8">
    <source>
        <dbReference type="Proteomes" id="UP001601992"/>
    </source>
</evidence>
<evidence type="ECO:0000256" key="3">
    <source>
        <dbReference type="ARBA" id="ARBA00022679"/>
    </source>
</evidence>
<dbReference type="PIRSF" id="PIRSF001369">
    <property type="entry name" value="Citrate_synth"/>
    <property type="match status" value="1"/>
</dbReference>
<dbReference type="InterPro" id="IPR036969">
    <property type="entry name" value="Citrate_synthase_sf"/>
</dbReference>
<dbReference type="PANTHER" id="PTHR11739:SF23">
    <property type="entry name" value="CITRATE SYNTHASE 2-RELATED"/>
    <property type="match status" value="1"/>
</dbReference>
<comment type="pathway">
    <text evidence="1">Carbohydrate metabolism; tricarboxylic acid cycle.</text>
</comment>
<sequence>MTNSSEMTSGRADGRDTFIEVPRGLKNVIVTETTLGDVQGSAGFYHYRQYSAIELAQQCSFDDVWFLFVHGRLPDAAELEGFRAEIATLREIPADVAAVLPAIATTGPRFAPLSGLSAALSLVAAAADLPPVYDADPALRRHGALVVSAVSPTILAALYRLRQGADPIAPRKDLTSAENWLYMISGEIPTPATAAAIEKYLISTVDHGFNASTFAARVATSTGANVAAAVVAAIGAFSGPLHGGAPDRALELLDEIGSPEAIDDWVRGRILAGERIMGFGHAVYRTEDPRARMLREIARSMGGDLVEFATTAERRVLDLLAELKPGRTLPVNVEYYAGVVMELCGVPRSMFTPTFATSRVVGWCANILEQAEDPRIIRPSARYVGPPAPQPIP</sequence>
<dbReference type="SUPFAM" id="SSF48256">
    <property type="entry name" value="Citrate synthase"/>
    <property type="match status" value="1"/>
</dbReference>
<organism evidence="7 8">
    <name type="scientific">Nocardia jiangxiensis</name>
    <dbReference type="NCBI Taxonomy" id="282685"/>
    <lineage>
        <taxon>Bacteria</taxon>
        <taxon>Bacillati</taxon>
        <taxon>Actinomycetota</taxon>
        <taxon>Actinomycetes</taxon>
        <taxon>Mycobacteriales</taxon>
        <taxon>Nocardiaceae</taxon>
        <taxon>Nocardia</taxon>
    </lineage>
</organism>
<comment type="similarity">
    <text evidence="2 5 6">Belongs to the citrate synthase family.</text>
</comment>
<dbReference type="Proteomes" id="UP001601992">
    <property type="component" value="Unassembled WGS sequence"/>
</dbReference>
<dbReference type="InterPro" id="IPR002020">
    <property type="entry name" value="Citrate_synthase"/>
</dbReference>
<evidence type="ECO:0000256" key="2">
    <source>
        <dbReference type="ARBA" id="ARBA00010566"/>
    </source>
</evidence>
<evidence type="ECO:0000256" key="5">
    <source>
        <dbReference type="PIRNR" id="PIRNR001369"/>
    </source>
</evidence>
<dbReference type="PROSITE" id="PS00480">
    <property type="entry name" value="CITRATE_SYNTHASE"/>
    <property type="match status" value="1"/>
</dbReference>
<dbReference type="InterPro" id="IPR016142">
    <property type="entry name" value="Citrate_synth-like_lrg_a-sub"/>
</dbReference>
<dbReference type="PRINTS" id="PR00143">
    <property type="entry name" value="CITRTSNTHASE"/>
</dbReference>
<reference evidence="7 8" key="1">
    <citation type="submission" date="2024-10" db="EMBL/GenBank/DDBJ databases">
        <title>The Natural Products Discovery Center: Release of the First 8490 Sequenced Strains for Exploring Actinobacteria Biosynthetic Diversity.</title>
        <authorList>
            <person name="Kalkreuter E."/>
            <person name="Kautsar S.A."/>
            <person name="Yang D."/>
            <person name="Bader C.D."/>
            <person name="Teijaro C.N."/>
            <person name="Fluegel L."/>
            <person name="Davis C.M."/>
            <person name="Simpson J.R."/>
            <person name="Lauterbach L."/>
            <person name="Steele A.D."/>
            <person name="Gui C."/>
            <person name="Meng S."/>
            <person name="Li G."/>
            <person name="Viehrig K."/>
            <person name="Ye F."/>
            <person name="Su P."/>
            <person name="Kiefer A.F."/>
            <person name="Nichols A."/>
            <person name="Cepeda A.J."/>
            <person name="Yan W."/>
            <person name="Fan B."/>
            <person name="Jiang Y."/>
            <person name="Adhikari A."/>
            <person name="Zheng C.-J."/>
            <person name="Schuster L."/>
            <person name="Cowan T.M."/>
            <person name="Smanski M.J."/>
            <person name="Chevrette M.G."/>
            <person name="De Carvalho L.P.S."/>
            <person name="Shen B."/>
        </authorList>
    </citation>
    <scope>NUCLEOTIDE SEQUENCE [LARGE SCALE GENOMIC DNA]</scope>
    <source>
        <strain evidence="7 8">NPDC002593</strain>
    </source>
</reference>
<dbReference type="InterPro" id="IPR019810">
    <property type="entry name" value="Citrate_synthase_AS"/>
</dbReference>
<comment type="catalytic activity">
    <reaction evidence="4">
        <text>oxaloacetate + acetyl-CoA + H2O = citrate + CoA + H(+)</text>
        <dbReference type="Rhea" id="RHEA:16845"/>
        <dbReference type="ChEBI" id="CHEBI:15377"/>
        <dbReference type="ChEBI" id="CHEBI:15378"/>
        <dbReference type="ChEBI" id="CHEBI:16452"/>
        <dbReference type="ChEBI" id="CHEBI:16947"/>
        <dbReference type="ChEBI" id="CHEBI:57287"/>
        <dbReference type="ChEBI" id="CHEBI:57288"/>
        <dbReference type="EC" id="2.3.3.16"/>
    </reaction>
</comment>
<protein>
    <recommendedName>
        <fullName evidence="5">Citrate synthase</fullName>
    </recommendedName>
</protein>
<dbReference type="EMBL" id="JBIAQY010000019">
    <property type="protein sequence ID" value="MFF3573469.1"/>
    <property type="molecule type" value="Genomic_DNA"/>
</dbReference>
<dbReference type="Gene3D" id="1.10.230.10">
    <property type="entry name" value="Cytochrome P450-Terp, domain 2"/>
    <property type="match status" value="1"/>
</dbReference>
<dbReference type="InterPro" id="IPR016143">
    <property type="entry name" value="Citrate_synth-like_sm_a-sub"/>
</dbReference>
<evidence type="ECO:0000256" key="6">
    <source>
        <dbReference type="RuleBase" id="RU003406"/>
    </source>
</evidence>
<keyword evidence="3 5" id="KW-0808">Transferase</keyword>
<evidence type="ECO:0000313" key="7">
    <source>
        <dbReference type="EMBL" id="MFF3573469.1"/>
    </source>
</evidence>
<dbReference type="PANTHER" id="PTHR11739">
    <property type="entry name" value="CITRATE SYNTHASE"/>
    <property type="match status" value="1"/>
</dbReference>
<dbReference type="Gene3D" id="1.10.580.10">
    <property type="entry name" value="Citrate Synthase, domain 1"/>
    <property type="match status" value="1"/>
</dbReference>
<gene>
    <name evidence="7" type="ORF">ACFYXQ_37510</name>
</gene>
<dbReference type="RefSeq" id="WP_387406419.1">
    <property type="nucleotide sequence ID" value="NZ_JBIAQY010000019.1"/>
</dbReference>
<keyword evidence="8" id="KW-1185">Reference proteome</keyword>
<evidence type="ECO:0000256" key="4">
    <source>
        <dbReference type="ARBA" id="ARBA00049288"/>
    </source>
</evidence>
<proteinExistence type="inferred from homology"/>
<name>A0ABW6SE34_9NOCA</name>